<sequence length="136" mass="15600">MEKYLLDTNICIFLLRGKYNVDKKMDEVGLENCYISEITVAELKYGAELGNRQGLVRRMQSLDEFIASVRVLPISETLDLFAKEKARLRLAGTPADDNFDLLIGCTAIVYDLVMVTENLQDFKNFSGIRLENWIKR</sequence>
<dbReference type="CDD" id="cd18743">
    <property type="entry name" value="PIN_VapC4-5_FitB-like"/>
    <property type="match status" value="1"/>
</dbReference>
<keyword evidence="6" id="KW-0460">Magnesium</keyword>
<evidence type="ECO:0000259" key="8">
    <source>
        <dbReference type="Pfam" id="PF01850"/>
    </source>
</evidence>
<evidence type="ECO:0000256" key="1">
    <source>
        <dbReference type="ARBA" id="ARBA00001946"/>
    </source>
</evidence>
<reference evidence="9 10" key="1">
    <citation type="submission" date="2022-03" db="EMBL/GenBank/DDBJ databases">
        <title>Parabacteroides sp. nov. isolated from swine feces.</title>
        <authorList>
            <person name="Bak J.E."/>
        </authorList>
    </citation>
    <scope>NUCLEOTIDE SEQUENCE [LARGE SCALE GENOMIC DNA]</scope>
    <source>
        <strain evidence="9 10">AGMB00274</strain>
    </source>
</reference>
<gene>
    <name evidence="9" type="ORF">MUN53_12620</name>
</gene>
<dbReference type="EMBL" id="JAKZMM010000033">
    <property type="protein sequence ID" value="MCJ2381441.1"/>
    <property type="molecule type" value="Genomic_DNA"/>
</dbReference>
<keyword evidence="3" id="KW-0540">Nuclease</keyword>
<comment type="similarity">
    <text evidence="7">Belongs to the PINc/VapC protein family.</text>
</comment>
<dbReference type="InterPro" id="IPR002716">
    <property type="entry name" value="PIN_dom"/>
</dbReference>
<comment type="cofactor">
    <cofactor evidence="1">
        <name>Mg(2+)</name>
        <dbReference type="ChEBI" id="CHEBI:18420"/>
    </cofactor>
</comment>
<keyword evidence="2" id="KW-1277">Toxin-antitoxin system</keyword>
<evidence type="ECO:0000313" key="9">
    <source>
        <dbReference type="EMBL" id="MCJ2381441.1"/>
    </source>
</evidence>
<accession>A0ABT0C386</accession>
<feature type="domain" description="PIN" evidence="8">
    <location>
        <begin position="4"/>
        <end position="123"/>
    </location>
</feature>
<dbReference type="SUPFAM" id="SSF88723">
    <property type="entry name" value="PIN domain-like"/>
    <property type="match status" value="1"/>
</dbReference>
<protein>
    <submittedName>
        <fullName evidence="9">Type II toxin-antitoxin system VapC family toxin</fullName>
    </submittedName>
</protein>
<dbReference type="RefSeq" id="WP_022454580.1">
    <property type="nucleotide sequence ID" value="NZ_JAKZMM010000033.1"/>
</dbReference>
<comment type="caution">
    <text evidence="9">The sequence shown here is derived from an EMBL/GenBank/DDBJ whole genome shotgun (WGS) entry which is preliminary data.</text>
</comment>
<dbReference type="PANTHER" id="PTHR33653:SF1">
    <property type="entry name" value="RIBONUCLEASE VAPC2"/>
    <property type="match status" value="1"/>
</dbReference>
<dbReference type="Proteomes" id="UP001165444">
    <property type="component" value="Unassembled WGS sequence"/>
</dbReference>
<evidence type="ECO:0000256" key="3">
    <source>
        <dbReference type="ARBA" id="ARBA00022722"/>
    </source>
</evidence>
<evidence type="ECO:0000256" key="2">
    <source>
        <dbReference type="ARBA" id="ARBA00022649"/>
    </source>
</evidence>
<dbReference type="Pfam" id="PF01850">
    <property type="entry name" value="PIN"/>
    <property type="match status" value="1"/>
</dbReference>
<evidence type="ECO:0000256" key="4">
    <source>
        <dbReference type="ARBA" id="ARBA00022723"/>
    </source>
</evidence>
<dbReference type="InterPro" id="IPR029060">
    <property type="entry name" value="PIN-like_dom_sf"/>
</dbReference>
<evidence type="ECO:0000256" key="6">
    <source>
        <dbReference type="ARBA" id="ARBA00022842"/>
    </source>
</evidence>
<dbReference type="PANTHER" id="PTHR33653">
    <property type="entry name" value="RIBONUCLEASE VAPC2"/>
    <property type="match status" value="1"/>
</dbReference>
<evidence type="ECO:0000313" key="10">
    <source>
        <dbReference type="Proteomes" id="UP001165444"/>
    </source>
</evidence>
<evidence type="ECO:0000256" key="5">
    <source>
        <dbReference type="ARBA" id="ARBA00022801"/>
    </source>
</evidence>
<name>A0ABT0C386_9BACT</name>
<keyword evidence="4" id="KW-0479">Metal-binding</keyword>
<evidence type="ECO:0000256" key="7">
    <source>
        <dbReference type="ARBA" id="ARBA00038093"/>
    </source>
</evidence>
<dbReference type="InterPro" id="IPR050556">
    <property type="entry name" value="Type_II_TA_system_RNase"/>
</dbReference>
<keyword evidence="5" id="KW-0378">Hydrolase</keyword>
<keyword evidence="10" id="KW-1185">Reference proteome</keyword>
<organism evidence="9 10">
    <name type="scientific">Parabacteroides faecalis</name>
    <dbReference type="NCBI Taxonomy" id="2924040"/>
    <lineage>
        <taxon>Bacteria</taxon>
        <taxon>Pseudomonadati</taxon>
        <taxon>Bacteroidota</taxon>
        <taxon>Bacteroidia</taxon>
        <taxon>Bacteroidales</taxon>
        <taxon>Tannerellaceae</taxon>
        <taxon>Parabacteroides</taxon>
    </lineage>
</organism>
<dbReference type="Gene3D" id="3.40.50.1010">
    <property type="entry name" value="5'-nuclease"/>
    <property type="match status" value="1"/>
</dbReference>
<proteinExistence type="inferred from homology"/>